<feature type="compositionally biased region" description="Basic and acidic residues" evidence="1">
    <location>
        <begin position="1"/>
        <end position="12"/>
    </location>
</feature>
<dbReference type="GeneID" id="3504619"/>
<feature type="compositionally biased region" description="Basic residues" evidence="1">
    <location>
        <begin position="13"/>
        <end position="26"/>
    </location>
</feature>
<name>Q4WB14_ASPFU</name>
<dbReference type="Proteomes" id="UP000002530">
    <property type="component" value="Unassembled WGS sequence"/>
</dbReference>
<comment type="caution">
    <text evidence="2">The sequence shown here is derived from an EMBL/GenBank/DDBJ whole genome shotgun (WGS) entry which is preliminary data.</text>
</comment>
<gene>
    <name evidence="2" type="ORF">AFUA_8G00690</name>
</gene>
<evidence type="ECO:0000313" key="3">
    <source>
        <dbReference type="Proteomes" id="UP000002530"/>
    </source>
</evidence>
<dbReference type="AlphaFoldDB" id="Q4WB14"/>
<sequence>MREDPGHKERQKVNKISKNGKKRKDRFVKNLEGERTVTITRHTSEQHPWMLHLRCLHAMVTS</sequence>
<reference evidence="2 3" key="1">
    <citation type="journal article" date="2005" name="Nature">
        <title>Genomic sequence of the pathogenic and allergenic filamentous fungus Aspergillus fumigatus.</title>
        <authorList>
            <person name="Nierman W.C."/>
            <person name="Pain A."/>
            <person name="Anderson M.J."/>
            <person name="Wortman J.R."/>
            <person name="Kim H.S."/>
            <person name="Arroyo J."/>
            <person name="Berriman M."/>
            <person name="Abe K."/>
            <person name="Archer D.B."/>
            <person name="Bermejo C."/>
            <person name="Bennett J."/>
            <person name="Bowyer P."/>
            <person name="Chen D."/>
            <person name="Collins M."/>
            <person name="Coulsen R."/>
            <person name="Davies R."/>
            <person name="Dyer P.S."/>
            <person name="Farman M."/>
            <person name="Fedorova N."/>
            <person name="Fedorova N."/>
            <person name="Feldblyum T.V."/>
            <person name="Fischer R."/>
            <person name="Fosker N."/>
            <person name="Fraser A."/>
            <person name="Garcia J.L."/>
            <person name="Garcia M.J."/>
            <person name="Goble A."/>
            <person name="Goldman G.H."/>
            <person name="Gomi K."/>
            <person name="Griffith-Jones S."/>
            <person name="Gwilliam R."/>
            <person name="Haas B."/>
            <person name="Haas H."/>
            <person name="Harris D."/>
            <person name="Horiuchi H."/>
            <person name="Huang J."/>
            <person name="Humphray S."/>
            <person name="Jimenez J."/>
            <person name="Keller N."/>
            <person name="Khouri H."/>
            <person name="Kitamoto K."/>
            <person name="Kobayashi T."/>
            <person name="Konzack S."/>
            <person name="Kulkarni R."/>
            <person name="Kumagai T."/>
            <person name="Lafon A."/>
            <person name="Latge J.P."/>
            <person name="Li W."/>
            <person name="Lord A."/>
            <person name="Lu C."/>
            <person name="Majoros W.H."/>
            <person name="May G.S."/>
            <person name="Miller B.L."/>
            <person name="Mohamoud Y."/>
            <person name="Molina M."/>
            <person name="Monod M."/>
            <person name="Mouyna I."/>
            <person name="Mulligan S."/>
            <person name="Murphy L."/>
            <person name="O'Neil S."/>
            <person name="Paulsen I."/>
            <person name="Penalva M.A."/>
            <person name="Pertea M."/>
            <person name="Price C."/>
            <person name="Pritchard B.L."/>
            <person name="Quail M.A."/>
            <person name="Rabbinowitsch E."/>
            <person name="Rawlins N."/>
            <person name="Rajandream M.A."/>
            <person name="Reichard U."/>
            <person name="Renauld H."/>
            <person name="Robson G.D."/>
            <person name="Rodriguez de Cordoba S."/>
            <person name="Rodriguez-Pena J.M."/>
            <person name="Ronning C.M."/>
            <person name="Rutter S."/>
            <person name="Salzberg S.L."/>
            <person name="Sanchez M."/>
            <person name="Sanchez-Ferrero J.C."/>
            <person name="Saunders D."/>
            <person name="Seeger K."/>
            <person name="Squares R."/>
            <person name="Squares S."/>
            <person name="Takeuchi M."/>
            <person name="Tekaia F."/>
            <person name="Turner G."/>
            <person name="Vazquez de Aldana C.R."/>
            <person name="Weidman J."/>
            <person name="White O."/>
            <person name="Woodward J."/>
            <person name="Yu J.H."/>
            <person name="Fraser C."/>
            <person name="Galagan J.E."/>
            <person name="Asai K."/>
            <person name="Machida M."/>
            <person name="Hall N."/>
            <person name="Barrell B."/>
            <person name="Denning D.W."/>
        </authorList>
    </citation>
    <scope>NUCLEOTIDE SEQUENCE [LARGE SCALE GENOMIC DNA]</scope>
    <source>
        <strain evidence="2 3">Af293</strain>
    </source>
</reference>
<evidence type="ECO:0000313" key="2">
    <source>
        <dbReference type="EMBL" id="EAL85098.1"/>
    </source>
</evidence>
<evidence type="ECO:0000256" key="1">
    <source>
        <dbReference type="SAM" id="MobiDB-lite"/>
    </source>
</evidence>
<dbReference type="InParanoid" id="Q4WB14"/>
<dbReference type="RefSeq" id="XP_747136.1">
    <property type="nucleotide sequence ID" value="XM_742043.1"/>
</dbReference>
<dbReference type="HOGENOM" id="CLU_2903775_0_0_1"/>
<protein>
    <submittedName>
        <fullName evidence="2">Uncharacterized protein</fullName>
    </submittedName>
</protein>
<dbReference type="KEGG" id="afm:AFUA_8G00690"/>
<keyword evidence="3" id="KW-1185">Reference proteome</keyword>
<dbReference type="VEuPathDB" id="FungiDB:Afu8g00690"/>
<accession>Q4WB14</accession>
<proteinExistence type="predicted"/>
<organism evidence="2 3">
    <name type="scientific">Aspergillus fumigatus (strain ATCC MYA-4609 / CBS 101355 / FGSC A1100 / Af293)</name>
    <name type="common">Neosartorya fumigata</name>
    <dbReference type="NCBI Taxonomy" id="330879"/>
    <lineage>
        <taxon>Eukaryota</taxon>
        <taxon>Fungi</taxon>
        <taxon>Dikarya</taxon>
        <taxon>Ascomycota</taxon>
        <taxon>Pezizomycotina</taxon>
        <taxon>Eurotiomycetes</taxon>
        <taxon>Eurotiomycetidae</taxon>
        <taxon>Eurotiales</taxon>
        <taxon>Aspergillaceae</taxon>
        <taxon>Aspergillus</taxon>
        <taxon>Aspergillus subgen. Fumigati</taxon>
    </lineage>
</organism>
<dbReference type="EMBL" id="AAHF01000014">
    <property type="protein sequence ID" value="EAL85098.1"/>
    <property type="molecule type" value="Genomic_DNA"/>
</dbReference>
<feature type="region of interest" description="Disordered" evidence="1">
    <location>
        <begin position="1"/>
        <end position="26"/>
    </location>
</feature>